<dbReference type="RefSeq" id="WP_073480877.1">
    <property type="nucleotide sequence ID" value="NZ_FQVN01000002.1"/>
</dbReference>
<dbReference type="AlphaFoldDB" id="A0A1M4ZCJ1"/>
<dbReference type="EMBL" id="FQVN01000002">
    <property type="protein sequence ID" value="SHF15769.1"/>
    <property type="molecule type" value="Genomic_DNA"/>
</dbReference>
<accession>A0A1M4ZCJ1</accession>
<name>A0A1M4ZCJ1_STRHI</name>
<evidence type="ECO:0000313" key="1">
    <source>
        <dbReference type="EMBL" id="SHF15769.1"/>
    </source>
</evidence>
<gene>
    <name evidence="1" type="ORF">SAMN05444320_102686</name>
</gene>
<sequence length="159" mass="17486">MTRPDGDNAVLRAVQEALSGYHRQIEEVDEELSRLVHRREEIVVGARTALLEQLPEDVRGGLAREIAAERPPSALGARAAGHLAQLPAVVSQEVEALHARLRGFHSEIEGIDADLARLVHRREELVTAAREAMARCVPDEAEEHAADRTPRVAMALACW</sequence>
<keyword evidence="2" id="KW-1185">Reference proteome</keyword>
<dbReference type="Proteomes" id="UP000184501">
    <property type="component" value="Unassembled WGS sequence"/>
</dbReference>
<protein>
    <submittedName>
        <fullName evidence="1">Uncharacterized protein</fullName>
    </submittedName>
</protein>
<proteinExistence type="predicted"/>
<organism evidence="1 2">
    <name type="scientific">Streptoalloteichus hindustanus</name>
    <dbReference type="NCBI Taxonomy" id="2017"/>
    <lineage>
        <taxon>Bacteria</taxon>
        <taxon>Bacillati</taxon>
        <taxon>Actinomycetota</taxon>
        <taxon>Actinomycetes</taxon>
        <taxon>Pseudonocardiales</taxon>
        <taxon>Pseudonocardiaceae</taxon>
        <taxon>Streptoalloteichus</taxon>
    </lineage>
</organism>
<reference evidence="1 2" key="1">
    <citation type="submission" date="2016-11" db="EMBL/GenBank/DDBJ databases">
        <authorList>
            <person name="Jaros S."/>
            <person name="Januszkiewicz K."/>
            <person name="Wedrychowicz H."/>
        </authorList>
    </citation>
    <scope>NUCLEOTIDE SEQUENCE [LARGE SCALE GENOMIC DNA]</scope>
    <source>
        <strain evidence="1 2">DSM 44523</strain>
    </source>
</reference>
<evidence type="ECO:0000313" key="2">
    <source>
        <dbReference type="Proteomes" id="UP000184501"/>
    </source>
</evidence>